<dbReference type="InterPro" id="IPR016035">
    <property type="entry name" value="Acyl_Trfase/lysoPLipase"/>
</dbReference>
<gene>
    <name evidence="6" type="ORF">HMH01_14530</name>
</gene>
<evidence type="ECO:0000259" key="5">
    <source>
        <dbReference type="PROSITE" id="PS51635"/>
    </source>
</evidence>
<feature type="domain" description="PNPLA" evidence="5">
    <location>
        <begin position="9"/>
        <end position="177"/>
    </location>
</feature>
<dbReference type="SUPFAM" id="SSF52151">
    <property type="entry name" value="FabD/lysophospholipase-like"/>
    <property type="match status" value="1"/>
</dbReference>
<feature type="short sequence motif" description="DGA/G" evidence="4">
    <location>
        <begin position="164"/>
        <end position="166"/>
    </location>
</feature>
<accession>A0A849L672</accession>
<reference evidence="6 7" key="1">
    <citation type="submission" date="2020-05" db="EMBL/GenBank/DDBJ databases">
        <title>Gimesia benthica sp. nov., a novel planctomycete isolated from a deep-sea water sample of the Northwest Indian Ocean.</title>
        <authorList>
            <person name="Wang J."/>
            <person name="Ruan C."/>
            <person name="Song L."/>
            <person name="Zhu Y."/>
            <person name="Li A."/>
            <person name="Zheng X."/>
            <person name="Wang L."/>
            <person name="Lu Z."/>
            <person name="Huang Y."/>
            <person name="Du W."/>
            <person name="Zhou Y."/>
            <person name="Huang L."/>
            <person name="Dai X."/>
        </authorList>
    </citation>
    <scope>NUCLEOTIDE SEQUENCE [LARGE SCALE GENOMIC DNA]</scope>
    <source>
        <strain evidence="6 7">YYQ-30</strain>
    </source>
</reference>
<evidence type="ECO:0000256" key="2">
    <source>
        <dbReference type="ARBA" id="ARBA00022963"/>
    </source>
</evidence>
<keyword evidence="3 4" id="KW-0443">Lipid metabolism</keyword>
<feature type="active site" description="Nucleophile" evidence="4">
    <location>
        <position position="42"/>
    </location>
</feature>
<dbReference type="RefSeq" id="WP_171326480.1">
    <property type="nucleotide sequence ID" value="NZ_JABFBC010000002.1"/>
</dbReference>
<keyword evidence="2 4" id="KW-0442">Lipid degradation</keyword>
<proteinExistence type="predicted"/>
<dbReference type="Pfam" id="PF01734">
    <property type="entry name" value="Patatin"/>
    <property type="match status" value="1"/>
</dbReference>
<feature type="short sequence motif" description="GXSXG" evidence="4">
    <location>
        <begin position="40"/>
        <end position="44"/>
    </location>
</feature>
<evidence type="ECO:0000256" key="3">
    <source>
        <dbReference type="ARBA" id="ARBA00023098"/>
    </source>
</evidence>
<protein>
    <submittedName>
        <fullName evidence="6">Patatin-like phospholipase family protein</fullName>
    </submittedName>
</protein>
<comment type="caution">
    <text evidence="4">Lacks conserved residue(s) required for the propagation of feature annotation.</text>
</comment>
<dbReference type="InterPro" id="IPR050301">
    <property type="entry name" value="NTE"/>
</dbReference>
<feature type="active site" description="Proton acceptor" evidence="4">
    <location>
        <position position="164"/>
    </location>
</feature>
<evidence type="ECO:0000256" key="4">
    <source>
        <dbReference type="PROSITE-ProRule" id="PRU01161"/>
    </source>
</evidence>
<dbReference type="PANTHER" id="PTHR14226">
    <property type="entry name" value="NEUROPATHY TARGET ESTERASE/SWISS CHEESE D.MELANOGASTER"/>
    <property type="match status" value="1"/>
</dbReference>
<dbReference type="PROSITE" id="PS51635">
    <property type="entry name" value="PNPLA"/>
    <property type="match status" value="1"/>
</dbReference>
<evidence type="ECO:0000256" key="1">
    <source>
        <dbReference type="ARBA" id="ARBA00022801"/>
    </source>
</evidence>
<dbReference type="Proteomes" id="UP000572377">
    <property type="component" value="Unassembled WGS sequence"/>
</dbReference>
<keyword evidence="7" id="KW-1185">Reference proteome</keyword>
<organism evidence="6 7">
    <name type="scientific">Halovulum dunhuangense</name>
    <dbReference type="NCBI Taxonomy" id="1505036"/>
    <lineage>
        <taxon>Bacteria</taxon>
        <taxon>Pseudomonadati</taxon>
        <taxon>Pseudomonadota</taxon>
        <taxon>Alphaproteobacteria</taxon>
        <taxon>Rhodobacterales</taxon>
        <taxon>Paracoccaceae</taxon>
        <taxon>Halovulum</taxon>
    </lineage>
</organism>
<evidence type="ECO:0000313" key="7">
    <source>
        <dbReference type="Proteomes" id="UP000572377"/>
    </source>
</evidence>
<dbReference type="GO" id="GO:0016042">
    <property type="term" value="P:lipid catabolic process"/>
    <property type="evidence" value="ECO:0007669"/>
    <property type="project" value="UniProtKB-UniRule"/>
</dbReference>
<sequence length="282" mass="30019">MGQLGEFALALSGGGAAALGHVPILEVLDRLELRPVAVAGTSMGAVIGACHASGMDGAAMRRHLEGVLGDRWSLLRRVTGAMGLEGLGSLPAMDPLRMVEAFLPDGVPERFEDLEIPLRVIATDYHAQEQKIFDSGPLRPALAASIAIPGVFRPHALGGRVYVDGGVVNNLPFDALPDAAMVIAVDMATETPNGDAGEVPGTIECTMGAMQVMMRAMLELRMRTEAPEMLVRSGAGRFRALEFHRLREILDASAPAAEKLQRLLEGWTEEAERPRPVVVTGD</sequence>
<dbReference type="PANTHER" id="PTHR14226:SF29">
    <property type="entry name" value="NEUROPATHY TARGET ESTERASE SWS"/>
    <property type="match status" value="1"/>
</dbReference>
<dbReference type="GO" id="GO:0016787">
    <property type="term" value="F:hydrolase activity"/>
    <property type="evidence" value="ECO:0007669"/>
    <property type="project" value="UniProtKB-UniRule"/>
</dbReference>
<dbReference type="AlphaFoldDB" id="A0A849L672"/>
<name>A0A849L672_9RHOB</name>
<dbReference type="EMBL" id="JABFBC010000002">
    <property type="protein sequence ID" value="NNU81654.1"/>
    <property type="molecule type" value="Genomic_DNA"/>
</dbReference>
<comment type="caution">
    <text evidence="6">The sequence shown here is derived from an EMBL/GenBank/DDBJ whole genome shotgun (WGS) entry which is preliminary data.</text>
</comment>
<keyword evidence="1 4" id="KW-0378">Hydrolase</keyword>
<dbReference type="Gene3D" id="3.40.1090.10">
    <property type="entry name" value="Cytosolic phospholipase A2 catalytic domain"/>
    <property type="match status" value="2"/>
</dbReference>
<dbReference type="InterPro" id="IPR002641">
    <property type="entry name" value="PNPLA_dom"/>
</dbReference>
<evidence type="ECO:0000313" key="6">
    <source>
        <dbReference type="EMBL" id="NNU81654.1"/>
    </source>
</evidence>